<proteinExistence type="predicted"/>
<dbReference type="Proteomes" id="UP000184330">
    <property type="component" value="Unassembled WGS sequence"/>
</dbReference>
<reference evidence="2 3" key="1">
    <citation type="submission" date="2016-03" db="EMBL/GenBank/DDBJ databases">
        <authorList>
            <person name="Ploux O."/>
        </authorList>
    </citation>
    <scope>NUCLEOTIDE SEQUENCE [LARGE SCALE GENOMIC DNA]</scope>
    <source>
        <strain evidence="2 3">UAMH 11012</strain>
    </source>
</reference>
<evidence type="ECO:0000313" key="2">
    <source>
        <dbReference type="EMBL" id="CZR68610.1"/>
    </source>
</evidence>
<sequence>MVKLYYFQAPSLSINPDSAIAPKLGSIFSTLETLTAPLNQDEYVTVPSNLINKSANADFNEAVKQKLEAKADLNVNVAQGIASSADLVYAFARDKKNVYHCELLETLEFAPTKEYVTECILASLRVQAFLENSLVGRKRVFMITGLKIASRFTTSSTNETRHHPKLKVAANGTVVGFPGEAGLELDVTVANSRTVDLGRTVNRIVFAYRVIRVKLKRDGEARYRYKSGGKYTADEESDEDEEEEGRYDLEPLDEEDRLKDFPDSVRVELEGESSPGDGN</sequence>
<evidence type="ECO:0000313" key="3">
    <source>
        <dbReference type="Proteomes" id="UP000184330"/>
    </source>
</evidence>
<evidence type="ECO:0000256" key="1">
    <source>
        <dbReference type="SAM" id="MobiDB-lite"/>
    </source>
</evidence>
<dbReference type="EMBL" id="FJOG01000057">
    <property type="protein sequence ID" value="CZR68610.1"/>
    <property type="molecule type" value="Genomic_DNA"/>
</dbReference>
<name>A0A1L7XUB0_9HELO</name>
<feature type="compositionally biased region" description="Acidic residues" evidence="1">
    <location>
        <begin position="234"/>
        <end position="255"/>
    </location>
</feature>
<dbReference type="AlphaFoldDB" id="A0A1L7XUB0"/>
<feature type="compositionally biased region" description="Basic and acidic residues" evidence="1">
    <location>
        <begin position="256"/>
        <end position="269"/>
    </location>
</feature>
<keyword evidence="3" id="KW-1185">Reference proteome</keyword>
<gene>
    <name evidence="2" type="ORF">PAC_18509</name>
</gene>
<accession>A0A1L7XUB0</accession>
<protein>
    <submittedName>
        <fullName evidence="2">Uncharacterized protein</fullName>
    </submittedName>
</protein>
<organism evidence="2 3">
    <name type="scientific">Phialocephala subalpina</name>
    <dbReference type="NCBI Taxonomy" id="576137"/>
    <lineage>
        <taxon>Eukaryota</taxon>
        <taxon>Fungi</taxon>
        <taxon>Dikarya</taxon>
        <taxon>Ascomycota</taxon>
        <taxon>Pezizomycotina</taxon>
        <taxon>Leotiomycetes</taxon>
        <taxon>Helotiales</taxon>
        <taxon>Mollisiaceae</taxon>
        <taxon>Phialocephala</taxon>
        <taxon>Phialocephala fortinii species complex</taxon>
    </lineage>
</organism>
<dbReference type="OrthoDB" id="4500473at2759"/>
<feature type="region of interest" description="Disordered" evidence="1">
    <location>
        <begin position="227"/>
        <end position="279"/>
    </location>
</feature>